<reference evidence="12 13" key="1">
    <citation type="submission" date="2022-09" db="EMBL/GenBank/DDBJ databases">
        <authorList>
            <person name="Han X.L."/>
            <person name="Wang Q."/>
            <person name="Lu T."/>
        </authorList>
    </citation>
    <scope>NUCLEOTIDE SEQUENCE [LARGE SCALE GENOMIC DNA]</scope>
    <source>
        <strain evidence="12 13">WQ 127069</strain>
    </source>
</reference>
<keyword evidence="2" id="KW-0963">Cytoplasm</keyword>
<dbReference type="InterPro" id="IPR009057">
    <property type="entry name" value="Homeodomain-like_sf"/>
</dbReference>
<dbReference type="PROSITE" id="PS00041">
    <property type="entry name" value="HTH_ARAC_FAMILY_1"/>
    <property type="match status" value="1"/>
</dbReference>
<dbReference type="PROSITE" id="PS50110">
    <property type="entry name" value="RESPONSE_REGULATORY"/>
    <property type="match status" value="1"/>
</dbReference>
<dbReference type="PANTHER" id="PTHR42713:SF3">
    <property type="entry name" value="TRANSCRIPTIONAL REGULATORY PROTEIN HPTR"/>
    <property type="match status" value="1"/>
</dbReference>
<feature type="domain" description="HTH araC/xylS-type" evidence="10">
    <location>
        <begin position="416"/>
        <end position="514"/>
    </location>
</feature>
<evidence type="ECO:0000313" key="13">
    <source>
        <dbReference type="Proteomes" id="UP001652445"/>
    </source>
</evidence>
<evidence type="ECO:0000256" key="7">
    <source>
        <dbReference type="ARBA" id="ARBA00023163"/>
    </source>
</evidence>
<dbReference type="SMART" id="SM00342">
    <property type="entry name" value="HTH_ARAC"/>
    <property type="match status" value="1"/>
</dbReference>
<dbReference type="SUPFAM" id="SSF46689">
    <property type="entry name" value="Homeodomain-like"/>
    <property type="match status" value="2"/>
</dbReference>
<dbReference type="Gene3D" id="3.40.50.2300">
    <property type="match status" value="1"/>
</dbReference>
<feature type="coiled-coil region" evidence="9">
    <location>
        <begin position="115"/>
        <end position="142"/>
    </location>
</feature>
<dbReference type="InterPro" id="IPR051552">
    <property type="entry name" value="HptR"/>
</dbReference>
<keyword evidence="9" id="KW-0175">Coiled coil</keyword>
<dbReference type="CDD" id="cd17536">
    <property type="entry name" value="REC_YesN-like"/>
    <property type="match status" value="1"/>
</dbReference>
<keyword evidence="4" id="KW-0902">Two-component regulatory system</keyword>
<dbReference type="PROSITE" id="PS01124">
    <property type="entry name" value="HTH_ARAC_FAMILY_2"/>
    <property type="match status" value="1"/>
</dbReference>
<organism evidence="12 13">
    <name type="scientific">Paenibacillus baimaensis</name>
    <dbReference type="NCBI Taxonomy" id="2982185"/>
    <lineage>
        <taxon>Bacteria</taxon>
        <taxon>Bacillati</taxon>
        <taxon>Bacillota</taxon>
        <taxon>Bacilli</taxon>
        <taxon>Bacillales</taxon>
        <taxon>Paenibacillaceae</taxon>
        <taxon>Paenibacillus</taxon>
    </lineage>
</organism>
<name>A0ABT2UBZ0_9BACL</name>
<evidence type="ECO:0000256" key="5">
    <source>
        <dbReference type="ARBA" id="ARBA00023015"/>
    </source>
</evidence>
<dbReference type="SUPFAM" id="SSF52172">
    <property type="entry name" value="CheY-like"/>
    <property type="match status" value="1"/>
</dbReference>
<dbReference type="InterPro" id="IPR020449">
    <property type="entry name" value="Tscrpt_reg_AraC-type_HTH"/>
</dbReference>
<accession>A0ABT2UBZ0</accession>
<evidence type="ECO:0000313" key="12">
    <source>
        <dbReference type="EMBL" id="MCU6792152.1"/>
    </source>
</evidence>
<feature type="modified residue" description="4-aspartylphosphate" evidence="8">
    <location>
        <position position="57"/>
    </location>
</feature>
<comment type="caution">
    <text evidence="12">The sequence shown here is derived from an EMBL/GenBank/DDBJ whole genome shotgun (WGS) entry which is preliminary data.</text>
</comment>
<dbReference type="Pfam" id="PF17853">
    <property type="entry name" value="GGDEF_2"/>
    <property type="match status" value="1"/>
</dbReference>
<dbReference type="Pfam" id="PF12833">
    <property type="entry name" value="HTH_18"/>
    <property type="match status" value="1"/>
</dbReference>
<dbReference type="InterPro" id="IPR041522">
    <property type="entry name" value="CdaR_GGDEF"/>
</dbReference>
<feature type="domain" description="Response regulatory" evidence="11">
    <location>
        <begin position="5"/>
        <end position="122"/>
    </location>
</feature>
<dbReference type="Proteomes" id="UP001652445">
    <property type="component" value="Unassembled WGS sequence"/>
</dbReference>
<evidence type="ECO:0000259" key="11">
    <source>
        <dbReference type="PROSITE" id="PS50110"/>
    </source>
</evidence>
<dbReference type="SMART" id="SM00448">
    <property type="entry name" value="REC"/>
    <property type="match status" value="1"/>
</dbReference>
<keyword evidence="6" id="KW-0238">DNA-binding</keyword>
<keyword evidence="7" id="KW-0804">Transcription</keyword>
<keyword evidence="5" id="KW-0805">Transcription regulation</keyword>
<dbReference type="InterPro" id="IPR011006">
    <property type="entry name" value="CheY-like_superfamily"/>
</dbReference>
<protein>
    <submittedName>
        <fullName evidence="12">Response regulator</fullName>
    </submittedName>
</protein>
<evidence type="ECO:0000256" key="6">
    <source>
        <dbReference type="ARBA" id="ARBA00023125"/>
    </source>
</evidence>
<evidence type="ECO:0000256" key="4">
    <source>
        <dbReference type="ARBA" id="ARBA00023012"/>
    </source>
</evidence>
<sequence length="529" mass="60771">MTTFKILIADDEELEREALSRILSKGLNDIEIVGLAHNGRMAVELAEQHRPDVILLDIKMPGVDGLEAAQIIRSTDRDVKIIMVTAFDSFDYAQQALRLQVSDYMLKPSKSSVILETVGQVLKELEGERENRQRQLHVVEKLDKLLPVLEADYVTQLLYDSVHESHLQEMMSLLEWKEQGPAFVMVCTIQTEGDDASLPAVYKSLTEYFRTTSDGWVGKLSFNQMPIIVLADVQQSYRAQSTSLIRKLLNYVSCFRGVRVFIGIGSCSESTHDIRQSYHEALLASTDLSIPTHCRHYSDLLLEDNRSALRSSETEKEVLEQARRGQWHEVNRLLQQWINGFEAEGCRLVEAQQRVQDLLLILSRFTLELGARTEKPYYAFQIVSYAQLRSELLRIVDGIVRSVKEMQTQVEPDLMLKVKAYIIQHAQREISLDLIAEHVQISPFYISRLFKETFGTNYVDFLTECRIDKAKELMSDEGKSLKEIAYEVGYHDPNYFSRVFKRTVGQSPTDYRKDLLTRHRPLSTNHESV</sequence>
<gene>
    <name evidence="12" type="ORF">OB236_08440</name>
</gene>
<keyword evidence="13" id="KW-1185">Reference proteome</keyword>
<dbReference type="Pfam" id="PF00072">
    <property type="entry name" value="Response_reg"/>
    <property type="match status" value="1"/>
</dbReference>
<evidence type="ECO:0000256" key="8">
    <source>
        <dbReference type="PROSITE-ProRule" id="PRU00169"/>
    </source>
</evidence>
<dbReference type="PANTHER" id="PTHR42713">
    <property type="entry name" value="HISTIDINE KINASE-RELATED"/>
    <property type="match status" value="1"/>
</dbReference>
<proteinExistence type="predicted"/>
<dbReference type="Gene3D" id="1.10.10.60">
    <property type="entry name" value="Homeodomain-like"/>
    <property type="match status" value="2"/>
</dbReference>
<evidence type="ECO:0000256" key="1">
    <source>
        <dbReference type="ARBA" id="ARBA00004496"/>
    </source>
</evidence>
<evidence type="ECO:0000256" key="2">
    <source>
        <dbReference type="ARBA" id="ARBA00022490"/>
    </source>
</evidence>
<dbReference type="InterPro" id="IPR018060">
    <property type="entry name" value="HTH_AraC"/>
</dbReference>
<dbReference type="InterPro" id="IPR001789">
    <property type="entry name" value="Sig_transdc_resp-reg_receiver"/>
</dbReference>
<dbReference type="EMBL" id="JAOQIO010000020">
    <property type="protein sequence ID" value="MCU6792152.1"/>
    <property type="molecule type" value="Genomic_DNA"/>
</dbReference>
<evidence type="ECO:0000259" key="10">
    <source>
        <dbReference type="PROSITE" id="PS01124"/>
    </source>
</evidence>
<evidence type="ECO:0000256" key="3">
    <source>
        <dbReference type="ARBA" id="ARBA00022553"/>
    </source>
</evidence>
<comment type="subcellular location">
    <subcellularLocation>
        <location evidence="1">Cytoplasm</location>
    </subcellularLocation>
</comment>
<dbReference type="PRINTS" id="PR00032">
    <property type="entry name" value="HTHARAC"/>
</dbReference>
<evidence type="ECO:0000256" key="9">
    <source>
        <dbReference type="SAM" id="Coils"/>
    </source>
</evidence>
<keyword evidence="3 8" id="KW-0597">Phosphoprotein</keyword>
<dbReference type="InterPro" id="IPR018062">
    <property type="entry name" value="HTH_AraC-typ_CS"/>
</dbReference>
<dbReference type="RefSeq" id="WP_262683554.1">
    <property type="nucleotide sequence ID" value="NZ_JAOQIO010000020.1"/>
</dbReference>